<evidence type="ECO:0000256" key="1">
    <source>
        <dbReference type="SAM" id="MobiDB-lite"/>
    </source>
</evidence>
<accession>A0A9W7WRV9</accession>
<feature type="non-terminal residue" evidence="2">
    <location>
        <position position="156"/>
    </location>
</feature>
<feature type="compositionally biased region" description="Polar residues" evidence="1">
    <location>
        <begin position="1"/>
        <end position="11"/>
    </location>
</feature>
<protein>
    <submittedName>
        <fullName evidence="2">Uncharacterized protein</fullName>
    </submittedName>
</protein>
<keyword evidence="3" id="KW-1185">Reference proteome</keyword>
<organism evidence="2 3">
    <name type="scientific">Triplophysa rosa</name>
    <name type="common">Cave loach</name>
    <dbReference type="NCBI Taxonomy" id="992332"/>
    <lineage>
        <taxon>Eukaryota</taxon>
        <taxon>Metazoa</taxon>
        <taxon>Chordata</taxon>
        <taxon>Craniata</taxon>
        <taxon>Vertebrata</taxon>
        <taxon>Euteleostomi</taxon>
        <taxon>Actinopterygii</taxon>
        <taxon>Neopterygii</taxon>
        <taxon>Teleostei</taxon>
        <taxon>Ostariophysi</taxon>
        <taxon>Cypriniformes</taxon>
        <taxon>Nemacheilidae</taxon>
        <taxon>Triplophysa</taxon>
    </lineage>
</organism>
<proteinExistence type="predicted"/>
<reference evidence="2" key="1">
    <citation type="submission" date="2021-02" db="EMBL/GenBank/DDBJ databases">
        <title>Comparative genomics reveals that relaxation of natural selection precedes convergent phenotypic evolution of cavefish.</title>
        <authorList>
            <person name="Peng Z."/>
        </authorList>
    </citation>
    <scope>NUCLEOTIDE SEQUENCE</scope>
    <source>
        <tissue evidence="2">Muscle</tissue>
    </source>
</reference>
<dbReference type="EMBL" id="JAFHDT010000008">
    <property type="protein sequence ID" value="KAI7807136.1"/>
    <property type="molecule type" value="Genomic_DNA"/>
</dbReference>
<evidence type="ECO:0000313" key="2">
    <source>
        <dbReference type="EMBL" id="KAI7807136.1"/>
    </source>
</evidence>
<gene>
    <name evidence="2" type="ORF">IRJ41_022744</name>
</gene>
<dbReference type="Proteomes" id="UP001059041">
    <property type="component" value="Linkage Group LG8"/>
</dbReference>
<dbReference type="AlphaFoldDB" id="A0A9W7WRV9"/>
<comment type="caution">
    <text evidence="2">The sequence shown here is derived from an EMBL/GenBank/DDBJ whole genome shotgun (WGS) entry which is preliminary data.</text>
</comment>
<evidence type="ECO:0000313" key="3">
    <source>
        <dbReference type="Proteomes" id="UP001059041"/>
    </source>
</evidence>
<feature type="region of interest" description="Disordered" evidence="1">
    <location>
        <begin position="1"/>
        <end position="65"/>
    </location>
</feature>
<name>A0A9W7WRV9_TRIRA</name>
<sequence>SLTGEETSDPTVRSRRPTRMPKYLDEYEVEQAPDQQSVHTPSHHSNEGEQILGATGSRSPPHGTQVAYIDRSSAHEEKAHFNPVALQQRLIDLEKENSQLRCDLREHSTAHSTSSASWHCDEGLKPGRKTHEKCGYGFSRVVEEMSVTMSENDFCS</sequence>